<keyword evidence="1" id="KW-1133">Transmembrane helix</keyword>
<protein>
    <submittedName>
        <fullName evidence="2">Uncharacterized protein</fullName>
    </submittedName>
</protein>
<name>A0ABW2ELB5_9BACI</name>
<feature type="transmembrane region" description="Helical" evidence="1">
    <location>
        <begin position="94"/>
        <end position="113"/>
    </location>
</feature>
<accession>A0ABW2ELB5</accession>
<keyword evidence="3" id="KW-1185">Reference proteome</keyword>
<proteinExistence type="predicted"/>
<dbReference type="Proteomes" id="UP001596410">
    <property type="component" value="Unassembled WGS sequence"/>
</dbReference>
<evidence type="ECO:0000313" key="3">
    <source>
        <dbReference type="Proteomes" id="UP001596410"/>
    </source>
</evidence>
<evidence type="ECO:0000256" key="1">
    <source>
        <dbReference type="SAM" id="Phobius"/>
    </source>
</evidence>
<comment type="caution">
    <text evidence="2">The sequence shown here is derived from an EMBL/GenBank/DDBJ whole genome shotgun (WGS) entry which is preliminary data.</text>
</comment>
<feature type="transmembrane region" description="Helical" evidence="1">
    <location>
        <begin position="66"/>
        <end position="82"/>
    </location>
</feature>
<organism evidence="2 3">
    <name type="scientific">Halobacillus seohaensis</name>
    <dbReference type="NCBI Taxonomy" id="447421"/>
    <lineage>
        <taxon>Bacteria</taxon>
        <taxon>Bacillati</taxon>
        <taxon>Bacillota</taxon>
        <taxon>Bacilli</taxon>
        <taxon>Bacillales</taxon>
        <taxon>Bacillaceae</taxon>
        <taxon>Halobacillus</taxon>
    </lineage>
</organism>
<sequence>MSVFGLLVAILLFNSAAFLLNTKLTKSQSVHIWTFTIAVQVLVDFFLMGKYQAYWYFSQELNAKDLLVMTLVIPAVNIIFLNKYPFKRSLLRRVFYVLCFGTAITLYEAVILLPDPWGYFNHGWWRLWYSLLLYPLLLFIVLGFYKWIKALENK</sequence>
<feature type="transmembrane region" description="Helical" evidence="1">
    <location>
        <begin position="125"/>
        <end position="145"/>
    </location>
</feature>
<keyword evidence="1" id="KW-0812">Transmembrane</keyword>
<dbReference type="RefSeq" id="WP_390217325.1">
    <property type="nucleotide sequence ID" value="NZ_JBHSZV010000038.1"/>
</dbReference>
<dbReference type="EMBL" id="JBHSZV010000038">
    <property type="protein sequence ID" value="MFC7063117.1"/>
    <property type="molecule type" value="Genomic_DNA"/>
</dbReference>
<reference evidence="3" key="1">
    <citation type="journal article" date="2019" name="Int. J. Syst. Evol. Microbiol.">
        <title>The Global Catalogue of Microorganisms (GCM) 10K type strain sequencing project: providing services to taxonomists for standard genome sequencing and annotation.</title>
        <authorList>
            <consortium name="The Broad Institute Genomics Platform"/>
            <consortium name="The Broad Institute Genome Sequencing Center for Infectious Disease"/>
            <person name="Wu L."/>
            <person name="Ma J."/>
        </authorList>
    </citation>
    <scope>NUCLEOTIDE SEQUENCE [LARGE SCALE GENOMIC DNA]</scope>
    <source>
        <strain evidence="3">CGMCC 4.1621</strain>
    </source>
</reference>
<keyword evidence="1" id="KW-0472">Membrane</keyword>
<gene>
    <name evidence="2" type="ORF">ACFQIC_14920</name>
</gene>
<evidence type="ECO:0000313" key="2">
    <source>
        <dbReference type="EMBL" id="MFC7063117.1"/>
    </source>
</evidence>